<sequence length="141" mass="15774">MSAPHTISNRILICSNQFPNLHTLYLLISEPVDALIPRRCVCCIFWRPEISPRETSSALTCSSSMRRKSSHKATLMRSGGLDMKIEFPHPPEEAIAIILQIVNSHLPSYIVAIPVCGTVSLNSYHSELRKILLIKIVVLLL</sequence>
<accession>A0A9W3D4X0</accession>
<proteinExistence type="predicted"/>
<organism evidence="1 2">
    <name type="scientific">Raphanus sativus</name>
    <name type="common">Radish</name>
    <name type="synonym">Raphanus raphanistrum var. sativus</name>
    <dbReference type="NCBI Taxonomy" id="3726"/>
    <lineage>
        <taxon>Eukaryota</taxon>
        <taxon>Viridiplantae</taxon>
        <taxon>Streptophyta</taxon>
        <taxon>Embryophyta</taxon>
        <taxon>Tracheophyta</taxon>
        <taxon>Spermatophyta</taxon>
        <taxon>Magnoliopsida</taxon>
        <taxon>eudicotyledons</taxon>
        <taxon>Gunneridae</taxon>
        <taxon>Pentapetalae</taxon>
        <taxon>rosids</taxon>
        <taxon>malvids</taxon>
        <taxon>Brassicales</taxon>
        <taxon>Brassicaceae</taxon>
        <taxon>Brassiceae</taxon>
        <taxon>Raphanus</taxon>
    </lineage>
</organism>
<name>A0A9W3D4X0_RAPSA</name>
<dbReference type="GeneID" id="108836382"/>
<reference evidence="1" key="1">
    <citation type="journal article" date="2019" name="Database">
        <title>The radish genome database (RadishGD): an integrated information resource for radish genomics.</title>
        <authorList>
            <person name="Yu H.J."/>
            <person name="Baek S."/>
            <person name="Lee Y.J."/>
            <person name="Cho A."/>
            <person name="Mun J.H."/>
        </authorList>
    </citation>
    <scope>NUCLEOTIDE SEQUENCE [LARGE SCALE GENOMIC DNA]</scope>
    <source>
        <strain evidence="1">cv. WK10039</strain>
    </source>
</reference>
<dbReference type="AlphaFoldDB" id="A0A9W3D4X0"/>
<keyword evidence="1" id="KW-1185">Reference proteome</keyword>
<gene>
    <name evidence="2" type="primary">LOC108836382</name>
</gene>
<reference evidence="2" key="2">
    <citation type="submission" date="2025-08" db="UniProtKB">
        <authorList>
            <consortium name="RefSeq"/>
        </authorList>
    </citation>
    <scope>IDENTIFICATION</scope>
    <source>
        <tissue evidence="2">Leaf</tissue>
    </source>
</reference>
<dbReference type="RefSeq" id="XP_056858910.1">
    <property type="nucleotide sequence ID" value="XM_057002930.1"/>
</dbReference>
<protein>
    <submittedName>
        <fullName evidence="2">Uncharacterized protein LOC108836382</fullName>
    </submittedName>
</protein>
<evidence type="ECO:0000313" key="1">
    <source>
        <dbReference type="Proteomes" id="UP000504610"/>
    </source>
</evidence>
<dbReference type="Proteomes" id="UP000504610">
    <property type="component" value="Chromosome 2"/>
</dbReference>
<evidence type="ECO:0000313" key="2">
    <source>
        <dbReference type="RefSeq" id="XP_056858910.1"/>
    </source>
</evidence>
<dbReference type="KEGG" id="rsz:108836382"/>